<accession>A0A1E5Q4Y5</accession>
<dbReference type="Proteomes" id="UP000095347">
    <property type="component" value="Unassembled WGS sequence"/>
</dbReference>
<dbReference type="GO" id="GO:0003700">
    <property type="term" value="F:DNA-binding transcription factor activity"/>
    <property type="evidence" value="ECO:0007669"/>
    <property type="project" value="InterPro"/>
</dbReference>
<comment type="caution">
    <text evidence="5">The sequence shown here is derived from an EMBL/GenBank/DDBJ whole genome shotgun (WGS) entry which is preliminary data.</text>
</comment>
<dbReference type="EMBL" id="MCGG01000052">
    <property type="protein sequence ID" value="OEJ65365.1"/>
    <property type="molecule type" value="Genomic_DNA"/>
</dbReference>
<proteinExistence type="predicted"/>
<dbReference type="PANTHER" id="PTHR43537:SF44">
    <property type="entry name" value="GNTR FAMILY REGULATORY PROTEIN"/>
    <property type="match status" value="1"/>
</dbReference>
<dbReference type="InterPro" id="IPR036388">
    <property type="entry name" value="WH-like_DNA-bd_sf"/>
</dbReference>
<protein>
    <recommendedName>
        <fullName evidence="4">HTH gntR-type domain-containing protein</fullName>
    </recommendedName>
</protein>
<evidence type="ECO:0000259" key="4">
    <source>
        <dbReference type="PROSITE" id="PS50949"/>
    </source>
</evidence>
<dbReference type="PROSITE" id="PS50949">
    <property type="entry name" value="HTH_GNTR"/>
    <property type="match status" value="1"/>
</dbReference>
<dbReference type="AlphaFoldDB" id="A0A1E5Q4Y5"/>
<dbReference type="SMART" id="SM00895">
    <property type="entry name" value="FCD"/>
    <property type="match status" value="1"/>
</dbReference>
<gene>
    <name evidence="5" type="ORF">BEN30_14705</name>
</gene>
<organism evidence="5 6">
    <name type="scientific">Magnetovibrio blakemorei</name>
    <dbReference type="NCBI Taxonomy" id="28181"/>
    <lineage>
        <taxon>Bacteria</taxon>
        <taxon>Pseudomonadati</taxon>
        <taxon>Pseudomonadota</taxon>
        <taxon>Alphaproteobacteria</taxon>
        <taxon>Rhodospirillales</taxon>
        <taxon>Magnetovibrionaceae</taxon>
        <taxon>Magnetovibrio</taxon>
    </lineage>
</organism>
<sequence length="239" mass="26474">MDQRTYSTRSLHGQVVHELGKRIVTGDISEGEILPNETQLGASFDVSRTALREGIKVLTAKGLLVSRTRTGTRVRPRNEWNMLDPDILAWRLESGEPEQYIQDLVEFRQAVEPLAASLAAKRASEKLIQDIQQAFDDMVEAGADVEASVAPTLRFHQGILHASGNELLAPLGALVEAALTMSFRLAEPSSKLEEIKLHADILDAIKVHDSRAAWKAMFTLLDRTFEYNLAAITKMQKGT</sequence>
<keyword evidence="2" id="KW-0238">DNA-binding</keyword>
<dbReference type="SUPFAM" id="SSF48008">
    <property type="entry name" value="GntR ligand-binding domain-like"/>
    <property type="match status" value="1"/>
</dbReference>
<evidence type="ECO:0000313" key="5">
    <source>
        <dbReference type="EMBL" id="OEJ65365.1"/>
    </source>
</evidence>
<dbReference type="Pfam" id="PF07729">
    <property type="entry name" value="FCD"/>
    <property type="match status" value="1"/>
</dbReference>
<dbReference type="InterPro" id="IPR036390">
    <property type="entry name" value="WH_DNA-bd_sf"/>
</dbReference>
<dbReference type="CDD" id="cd07377">
    <property type="entry name" value="WHTH_GntR"/>
    <property type="match status" value="1"/>
</dbReference>
<dbReference type="STRING" id="28181.BEN30_14705"/>
<keyword evidence="3" id="KW-0804">Transcription</keyword>
<dbReference type="SUPFAM" id="SSF46785">
    <property type="entry name" value="Winged helix' DNA-binding domain"/>
    <property type="match status" value="1"/>
</dbReference>
<feature type="domain" description="HTH gntR-type" evidence="4">
    <location>
        <begin position="9"/>
        <end position="77"/>
    </location>
</feature>
<dbReference type="GO" id="GO:0003677">
    <property type="term" value="F:DNA binding"/>
    <property type="evidence" value="ECO:0007669"/>
    <property type="project" value="UniProtKB-KW"/>
</dbReference>
<evidence type="ECO:0000256" key="1">
    <source>
        <dbReference type="ARBA" id="ARBA00023015"/>
    </source>
</evidence>
<dbReference type="InterPro" id="IPR000524">
    <property type="entry name" value="Tscrpt_reg_HTH_GntR"/>
</dbReference>
<dbReference type="RefSeq" id="WP_069958824.1">
    <property type="nucleotide sequence ID" value="NZ_MCGG01000052.1"/>
</dbReference>
<dbReference type="PANTHER" id="PTHR43537">
    <property type="entry name" value="TRANSCRIPTIONAL REGULATOR, GNTR FAMILY"/>
    <property type="match status" value="1"/>
</dbReference>
<dbReference type="OrthoDB" id="9809707at2"/>
<keyword evidence="6" id="KW-1185">Reference proteome</keyword>
<dbReference type="Pfam" id="PF00392">
    <property type="entry name" value="GntR"/>
    <property type="match status" value="1"/>
</dbReference>
<name>A0A1E5Q4Y5_9PROT</name>
<evidence type="ECO:0000256" key="3">
    <source>
        <dbReference type="ARBA" id="ARBA00023163"/>
    </source>
</evidence>
<dbReference type="PRINTS" id="PR00035">
    <property type="entry name" value="HTHGNTR"/>
</dbReference>
<evidence type="ECO:0000256" key="2">
    <source>
        <dbReference type="ARBA" id="ARBA00023125"/>
    </source>
</evidence>
<keyword evidence="1" id="KW-0805">Transcription regulation</keyword>
<dbReference type="Gene3D" id="1.10.10.10">
    <property type="entry name" value="Winged helix-like DNA-binding domain superfamily/Winged helix DNA-binding domain"/>
    <property type="match status" value="1"/>
</dbReference>
<dbReference type="InterPro" id="IPR008920">
    <property type="entry name" value="TF_FadR/GntR_C"/>
</dbReference>
<reference evidence="6" key="1">
    <citation type="submission" date="2016-07" db="EMBL/GenBank/DDBJ databases">
        <authorList>
            <person name="Florea S."/>
            <person name="Webb J.S."/>
            <person name="Jaromczyk J."/>
            <person name="Schardl C.L."/>
        </authorList>
    </citation>
    <scope>NUCLEOTIDE SEQUENCE [LARGE SCALE GENOMIC DNA]</scope>
    <source>
        <strain evidence="6">MV-1</strain>
    </source>
</reference>
<dbReference type="SMART" id="SM00345">
    <property type="entry name" value="HTH_GNTR"/>
    <property type="match status" value="1"/>
</dbReference>
<dbReference type="Gene3D" id="1.20.120.530">
    <property type="entry name" value="GntR ligand-binding domain-like"/>
    <property type="match status" value="1"/>
</dbReference>
<evidence type="ECO:0000313" key="6">
    <source>
        <dbReference type="Proteomes" id="UP000095347"/>
    </source>
</evidence>
<dbReference type="InterPro" id="IPR011711">
    <property type="entry name" value="GntR_C"/>
</dbReference>